<dbReference type="AlphaFoldDB" id="A0A4U0XG73"/>
<comment type="subcellular location">
    <subcellularLocation>
        <location evidence="1">Membrane</location>
        <topology evidence="1">Single-pass membrane protein</topology>
    </subcellularLocation>
</comment>
<dbReference type="GO" id="GO:0032469">
    <property type="term" value="P:endoplasmic reticulum calcium ion homeostasis"/>
    <property type="evidence" value="ECO:0007669"/>
    <property type="project" value="InterPro"/>
</dbReference>
<dbReference type="PANTHER" id="PTHR12883:SF0">
    <property type="entry name" value="PAT COMPLEX SUBUNIT CCDC47"/>
    <property type="match status" value="1"/>
</dbReference>
<dbReference type="EMBL" id="NAJQ01000229">
    <property type="protein sequence ID" value="TKA74353.1"/>
    <property type="molecule type" value="Genomic_DNA"/>
</dbReference>
<dbReference type="PANTHER" id="PTHR12883">
    <property type="entry name" value="ADIPOCYTE-SPECIFIC PROTEIN 4-RELATED"/>
    <property type="match status" value="1"/>
</dbReference>
<feature type="region of interest" description="Disordered" evidence="5">
    <location>
        <begin position="394"/>
        <end position="456"/>
    </location>
</feature>
<evidence type="ECO:0000313" key="6">
    <source>
        <dbReference type="EMBL" id="TKA74353.1"/>
    </source>
</evidence>
<gene>
    <name evidence="6" type="ORF">B0A55_05510</name>
</gene>
<keyword evidence="7" id="KW-1185">Reference proteome</keyword>
<evidence type="ECO:0000313" key="7">
    <source>
        <dbReference type="Proteomes" id="UP000309340"/>
    </source>
</evidence>
<dbReference type="GO" id="GO:0005783">
    <property type="term" value="C:endoplasmic reticulum"/>
    <property type="evidence" value="ECO:0007669"/>
    <property type="project" value="InterPro"/>
</dbReference>
<evidence type="ECO:0000256" key="2">
    <source>
        <dbReference type="ARBA" id="ARBA00022692"/>
    </source>
</evidence>
<sequence>MADFLQRFLGGAKSSVSSASTDIDADFADFATAASPVAPSHAASNAAAATATASTASTFDTAHLSSAGRPYTKWYRVWERATLADFYQELVLLPILLLVVLVNLWGSRANRLRAKQWAATHLPMLESEFASIGFSGKKSSRLGLKDDAESSELAKTLVGSTDVPDDMMREKSKDTYVTYATGRQNVAWLDVKLTLYPRYNPFKWFAEVIGSFFLDSMPMPVERMEATAYCFDGKEKAMVSQSESQGGGSKESTYDGFVWAVVHKDKMRQLRDDRYDVSLTTTKDHPKLPAWATVMSESAEVTEALLTPELVKAVTDAGEDLEALIVSDQPIDAPKKLNDTIPRKRVSLSLRLNHSAPSTSLFAIFLRLPDHLVNTAHFRPEAMRKIRSTREEEMRKIRKVDEDEKAEERRTQSEKVKREERDRKLGKLSDVEQKKFLEKEREKEVRKSQKKKSVKG</sequence>
<dbReference type="InterPro" id="IPR012879">
    <property type="entry name" value="CCDC47"/>
</dbReference>
<dbReference type="GO" id="GO:0016020">
    <property type="term" value="C:membrane"/>
    <property type="evidence" value="ECO:0007669"/>
    <property type="project" value="UniProtKB-SubCell"/>
</dbReference>
<dbReference type="STRING" id="329884.A0A4U0XG73"/>
<organism evidence="6 7">
    <name type="scientific">Friedmanniomyces simplex</name>
    <dbReference type="NCBI Taxonomy" id="329884"/>
    <lineage>
        <taxon>Eukaryota</taxon>
        <taxon>Fungi</taxon>
        <taxon>Dikarya</taxon>
        <taxon>Ascomycota</taxon>
        <taxon>Pezizomycotina</taxon>
        <taxon>Dothideomycetes</taxon>
        <taxon>Dothideomycetidae</taxon>
        <taxon>Mycosphaerellales</taxon>
        <taxon>Teratosphaeriaceae</taxon>
        <taxon>Friedmanniomyces</taxon>
    </lineage>
</organism>
<comment type="caution">
    <text evidence="6">The sequence shown here is derived from an EMBL/GenBank/DDBJ whole genome shotgun (WGS) entry which is preliminary data.</text>
</comment>
<keyword evidence="3" id="KW-1133">Transmembrane helix</keyword>
<evidence type="ECO:0000256" key="4">
    <source>
        <dbReference type="ARBA" id="ARBA00023136"/>
    </source>
</evidence>
<proteinExistence type="predicted"/>
<accession>A0A4U0XG73</accession>
<dbReference type="Proteomes" id="UP000309340">
    <property type="component" value="Unassembled WGS sequence"/>
</dbReference>
<keyword evidence="4" id="KW-0472">Membrane</keyword>
<keyword evidence="2" id="KW-0812">Transmembrane</keyword>
<evidence type="ECO:0000256" key="5">
    <source>
        <dbReference type="SAM" id="MobiDB-lite"/>
    </source>
</evidence>
<dbReference type="OrthoDB" id="10039147at2759"/>
<dbReference type="Pfam" id="PF07946">
    <property type="entry name" value="CCDC47"/>
    <property type="match status" value="1"/>
</dbReference>
<dbReference type="GO" id="GO:0005509">
    <property type="term" value="F:calcium ion binding"/>
    <property type="evidence" value="ECO:0007669"/>
    <property type="project" value="InterPro"/>
</dbReference>
<evidence type="ECO:0000256" key="1">
    <source>
        <dbReference type="ARBA" id="ARBA00004167"/>
    </source>
</evidence>
<evidence type="ECO:0000256" key="3">
    <source>
        <dbReference type="ARBA" id="ARBA00022989"/>
    </source>
</evidence>
<name>A0A4U0XG73_9PEZI</name>
<evidence type="ECO:0008006" key="8">
    <source>
        <dbReference type="Google" id="ProtNLM"/>
    </source>
</evidence>
<protein>
    <recommendedName>
        <fullName evidence="8">DUF1682-domain-containing protein</fullName>
    </recommendedName>
</protein>
<reference evidence="6 7" key="1">
    <citation type="submission" date="2017-03" db="EMBL/GenBank/DDBJ databases">
        <title>Genomes of endolithic fungi from Antarctica.</title>
        <authorList>
            <person name="Coleine C."/>
            <person name="Masonjones S."/>
            <person name="Stajich J.E."/>
        </authorList>
    </citation>
    <scope>NUCLEOTIDE SEQUENCE [LARGE SCALE GENOMIC DNA]</scope>
    <source>
        <strain evidence="6 7">CCFEE 5184</strain>
    </source>
</reference>
<feature type="compositionally biased region" description="Basic and acidic residues" evidence="5">
    <location>
        <begin position="394"/>
        <end position="447"/>
    </location>
</feature>